<dbReference type="Pfam" id="PF00583">
    <property type="entry name" value="Acetyltransf_1"/>
    <property type="match status" value="1"/>
</dbReference>
<dbReference type="RefSeq" id="WP_229229911.1">
    <property type="nucleotide sequence ID" value="NZ_AP024525.1"/>
</dbReference>
<sequence length="376" mass="40778">MDVERLRLPEGLSGPGAEDFLEFSALTDAVQRQIWGHEDRCSPPEYRLRVWRDSAYDSTALFFVRDGGRMVGRAVCQVPLKEDQDRATVRAEVRQDCTGRGIGRLLLAAATEEARRRGRTVLNTFTEHPAAAVRAAAAQGPAAQPAGGARAAARDQTAVVPSTGTGALPAADRAVRFARAAGFALSQVVRSSELDLAEHCGAWPALEAASAEASGDYELLTWEGVPAEHRASMAELFARMSVDAPQGEDHYEPAVWDAARVEALESMLAAAGTVPLYAVARHRDTGQFAAYTALWIRRGKEDVGDQDDTLVRIGHRGHSLGMRVKLANLAQYRAGYPAARKVITFNAEENAHMLAINLALGFRPAGYDGEWYRRLA</sequence>
<dbReference type="SUPFAM" id="SSF55729">
    <property type="entry name" value="Acyl-CoA N-acyltransferases (Nat)"/>
    <property type="match status" value="2"/>
</dbReference>
<feature type="domain" description="N-acetyltransferase" evidence="1">
    <location>
        <begin position="21"/>
        <end position="207"/>
    </location>
</feature>
<evidence type="ECO:0000259" key="1">
    <source>
        <dbReference type="PROSITE" id="PS51186"/>
    </source>
</evidence>
<keyword evidence="3" id="KW-1185">Reference proteome</keyword>
<dbReference type="InterPro" id="IPR016181">
    <property type="entry name" value="Acyl_CoA_acyltransferase"/>
</dbReference>
<dbReference type="CDD" id="cd04301">
    <property type="entry name" value="NAT_SF"/>
    <property type="match status" value="1"/>
</dbReference>
<evidence type="ECO:0000313" key="3">
    <source>
        <dbReference type="Proteomes" id="UP001319861"/>
    </source>
</evidence>
<reference evidence="2 3" key="1">
    <citation type="journal article" date="2021" name="J. Biosci. Bioeng.">
        <title>Identification and characterization of a chc gene cluster responsible for the aromatization pathway of cyclohexanecarboxylate degradation in Sinomonas cyclohexanicum ATCC 51369.</title>
        <authorList>
            <person name="Yamamoto T."/>
            <person name="Hasegawa Y."/>
            <person name="Lau P.C.K."/>
            <person name="Iwaki H."/>
        </authorList>
    </citation>
    <scope>NUCLEOTIDE SEQUENCE [LARGE SCALE GENOMIC DNA]</scope>
    <source>
        <strain evidence="2 3">ATCC 51369</strain>
    </source>
</reference>
<dbReference type="PROSITE" id="PS51186">
    <property type="entry name" value="GNAT"/>
    <property type="match status" value="1"/>
</dbReference>
<proteinExistence type="predicted"/>
<dbReference type="EMBL" id="AP024525">
    <property type="protein sequence ID" value="BCT77185.1"/>
    <property type="molecule type" value="Genomic_DNA"/>
</dbReference>
<name>A0ABM7PY19_SINCY</name>
<dbReference type="InterPro" id="IPR000182">
    <property type="entry name" value="GNAT_dom"/>
</dbReference>
<gene>
    <name evidence="2" type="ORF">SCMU_30270</name>
</gene>
<evidence type="ECO:0000313" key="2">
    <source>
        <dbReference type="EMBL" id="BCT77185.1"/>
    </source>
</evidence>
<dbReference type="Gene3D" id="3.40.630.30">
    <property type="match status" value="1"/>
</dbReference>
<dbReference type="Proteomes" id="UP001319861">
    <property type="component" value="Chromosome"/>
</dbReference>
<protein>
    <recommendedName>
        <fullName evidence="1">N-acetyltransferase domain-containing protein</fullName>
    </recommendedName>
</protein>
<accession>A0ABM7PY19</accession>
<organism evidence="2 3">
    <name type="scientific">Sinomonas cyclohexanicum</name>
    <name type="common">Corynebacterium cyclohexanicum</name>
    <dbReference type="NCBI Taxonomy" id="322009"/>
    <lineage>
        <taxon>Bacteria</taxon>
        <taxon>Bacillati</taxon>
        <taxon>Actinomycetota</taxon>
        <taxon>Actinomycetes</taxon>
        <taxon>Micrococcales</taxon>
        <taxon>Micrococcaceae</taxon>
        <taxon>Sinomonas</taxon>
    </lineage>
</organism>